<evidence type="ECO:0000313" key="2">
    <source>
        <dbReference type="Proteomes" id="UP000503011"/>
    </source>
</evidence>
<keyword evidence="2" id="KW-1185">Reference proteome</keyword>
<reference evidence="1 2" key="1">
    <citation type="submission" date="2020-03" db="EMBL/GenBank/DDBJ databases">
        <title>Whole genome shotgun sequence of Phytohabitans suffuscus NBRC 105367.</title>
        <authorList>
            <person name="Komaki H."/>
            <person name="Tamura T."/>
        </authorList>
    </citation>
    <scope>NUCLEOTIDE SEQUENCE [LARGE SCALE GENOMIC DNA]</scope>
    <source>
        <strain evidence="1 2">NBRC 105367</strain>
    </source>
</reference>
<gene>
    <name evidence="1" type="ORF">Psuf_020100</name>
</gene>
<proteinExistence type="predicted"/>
<name>A0A6F8YF52_9ACTN</name>
<dbReference type="KEGG" id="psuu:Psuf_020100"/>
<dbReference type="RefSeq" id="WP_173155996.1">
    <property type="nucleotide sequence ID" value="NZ_AP022871.1"/>
</dbReference>
<organism evidence="1 2">
    <name type="scientific">Phytohabitans suffuscus</name>
    <dbReference type="NCBI Taxonomy" id="624315"/>
    <lineage>
        <taxon>Bacteria</taxon>
        <taxon>Bacillati</taxon>
        <taxon>Actinomycetota</taxon>
        <taxon>Actinomycetes</taxon>
        <taxon>Micromonosporales</taxon>
        <taxon>Micromonosporaceae</taxon>
    </lineage>
</organism>
<sequence>MVVSVAPPAGTPALSRPRALKAADALDNLLDRARQAVTPNGDVVTLLDRRVGAHPGGAMASLLVNAQSGEAALQAVTALVEHALRTVAPLRHWQLTEAHVELPSTPD</sequence>
<accession>A0A6F8YF52</accession>
<reference evidence="1 2" key="2">
    <citation type="submission" date="2020-03" db="EMBL/GenBank/DDBJ databases">
        <authorList>
            <person name="Ichikawa N."/>
            <person name="Kimura A."/>
            <person name="Kitahashi Y."/>
            <person name="Uohara A."/>
        </authorList>
    </citation>
    <scope>NUCLEOTIDE SEQUENCE [LARGE SCALE GENOMIC DNA]</scope>
    <source>
        <strain evidence="1 2">NBRC 105367</strain>
    </source>
</reference>
<dbReference type="Proteomes" id="UP000503011">
    <property type="component" value="Chromosome"/>
</dbReference>
<protein>
    <submittedName>
        <fullName evidence="1">Uncharacterized protein</fullName>
    </submittedName>
</protein>
<evidence type="ECO:0000313" key="1">
    <source>
        <dbReference type="EMBL" id="BCB84697.1"/>
    </source>
</evidence>
<dbReference type="EMBL" id="AP022871">
    <property type="protein sequence ID" value="BCB84697.1"/>
    <property type="molecule type" value="Genomic_DNA"/>
</dbReference>
<dbReference type="AlphaFoldDB" id="A0A6F8YF52"/>